<dbReference type="EC" id="2.7.7.23" evidence="18"/>
<feature type="binding site" evidence="18">
    <location>
        <position position="363"/>
    </location>
    <ligand>
        <name>UDP-N-acetyl-alpha-D-glucosamine</name>
        <dbReference type="ChEBI" id="CHEBI:57705"/>
    </ligand>
</feature>
<dbReference type="AlphaFoldDB" id="F3L0T0"/>
<dbReference type="GO" id="GO:0009252">
    <property type="term" value="P:peptidoglycan biosynthetic process"/>
    <property type="evidence" value="ECO:0007669"/>
    <property type="project" value="UniProtKB-UniRule"/>
</dbReference>
<dbReference type="CDD" id="cd03353">
    <property type="entry name" value="LbH_GlmU_C"/>
    <property type="match status" value="1"/>
</dbReference>
<feature type="binding site" evidence="18">
    <location>
        <position position="224"/>
    </location>
    <ligand>
        <name>UDP-N-acetyl-alpha-D-glucosamine</name>
        <dbReference type="ChEBI" id="CHEBI:57705"/>
    </ligand>
</feature>
<dbReference type="HAMAP" id="MF_01631">
    <property type="entry name" value="GlmU"/>
    <property type="match status" value="1"/>
</dbReference>
<dbReference type="GO" id="GO:0000287">
    <property type="term" value="F:magnesium ion binding"/>
    <property type="evidence" value="ECO:0007669"/>
    <property type="project" value="UniProtKB-UniRule"/>
</dbReference>
<feature type="binding site" evidence="18">
    <location>
        <begin position="78"/>
        <end position="79"/>
    </location>
    <ligand>
        <name>UDP-N-acetyl-alpha-D-glucosamine</name>
        <dbReference type="ChEBI" id="CHEBI:57705"/>
    </ligand>
</feature>
<dbReference type="RefSeq" id="WP_009575312.1">
    <property type="nucleotide sequence ID" value="NZ_AEIG01000025.1"/>
</dbReference>
<dbReference type="GO" id="GO:0006048">
    <property type="term" value="P:UDP-N-acetylglucosamine biosynthetic process"/>
    <property type="evidence" value="ECO:0007669"/>
    <property type="project" value="UniProtKB-UniPathway"/>
</dbReference>
<dbReference type="UniPathway" id="UPA00973"/>
<dbReference type="Proteomes" id="UP000005615">
    <property type="component" value="Unassembled WGS sequence"/>
</dbReference>
<evidence type="ECO:0000259" key="19">
    <source>
        <dbReference type="Pfam" id="PF12804"/>
    </source>
</evidence>
<keyword evidence="8 18" id="KW-0677">Repeat</keyword>
<name>F3L0T0_9GAMM</name>
<evidence type="ECO:0000256" key="15">
    <source>
        <dbReference type="ARBA" id="ARBA00048247"/>
    </source>
</evidence>
<dbReference type="Pfam" id="PF00132">
    <property type="entry name" value="Hexapep"/>
    <property type="match status" value="1"/>
</dbReference>
<evidence type="ECO:0000256" key="3">
    <source>
        <dbReference type="ARBA" id="ARBA00007947"/>
    </source>
</evidence>
<keyword evidence="12 18" id="KW-0511">Multifunctional enzyme</keyword>
<feature type="binding site" evidence="18">
    <location>
        <position position="151"/>
    </location>
    <ligand>
        <name>UDP-N-acetyl-alpha-D-glucosamine</name>
        <dbReference type="ChEBI" id="CHEBI:57705"/>
    </ligand>
</feature>
<evidence type="ECO:0000256" key="14">
    <source>
        <dbReference type="ARBA" id="ARBA00023316"/>
    </source>
</evidence>
<evidence type="ECO:0000256" key="6">
    <source>
        <dbReference type="ARBA" id="ARBA00022695"/>
    </source>
</evidence>
<dbReference type="CDD" id="cd02540">
    <property type="entry name" value="GT2_GlmU_N_bac"/>
    <property type="match status" value="1"/>
</dbReference>
<feature type="binding site" evidence="18">
    <location>
        <position position="73"/>
    </location>
    <ligand>
        <name>UDP-N-acetyl-alpha-D-glucosamine</name>
        <dbReference type="ChEBI" id="CHEBI:57705"/>
    </ligand>
</feature>
<comment type="subcellular location">
    <subcellularLocation>
        <location evidence="1 18">Cytoplasm</location>
    </subcellularLocation>
</comment>
<keyword evidence="7 18" id="KW-0479">Metal-binding</keyword>
<feature type="binding site" evidence="18">
    <location>
        <position position="166"/>
    </location>
    <ligand>
        <name>UDP-N-acetyl-alpha-D-glucosamine</name>
        <dbReference type="ChEBI" id="CHEBI:57705"/>
    </ligand>
</feature>
<comment type="similarity">
    <text evidence="3 18">In the N-terminal section; belongs to the N-acetylglucosamine-1-phosphate uridyltransferase family.</text>
</comment>
<comment type="catalytic activity">
    <reaction evidence="16 18">
        <text>N-acetyl-alpha-D-glucosamine 1-phosphate + UTP + H(+) = UDP-N-acetyl-alpha-D-glucosamine + diphosphate</text>
        <dbReference type="Rhea" id="RHEA:13509"/>
        <dbReference type="ChEBI" id="CHEBI:15378"/>
        <dbReference type="ChEBI" id="CHEBI:33019"/>
        <dbReference type="ChEBI" id="CHEBI:46398"/>
        <dbReference type="ChEBI" id="CHEBI:57705"/>
        <dbReference type="ChEBI" id="CHEBI:57776"/>
        <dbReference type="EC" id="2.7.7.23"/>
    </reaction>
</comment>
<dbReference type="GO" id="GO:0000902">
    <property type="term" value="P:cell morphogenesis"/>
    <property type="evidence" value="ECO:0007669"/>
    <property type="project" value="UniProtKB-UniRule"/>
</dbReference>
<feature type="binding site" evidence="18">
    <location>
        <position position="102"/>
    </location>
    <ligand>
        <name>Mg(2+)</name>
        <dbReference type="ChEBI" id="CHEBI:18420"/>
    </ligand>
</feature>
<evidence type="ECO:0000256" key="18">
    <source>
        <dbReference type="HAMAP-Rule" id="MF_01631"/>
    </source>
</evidence>
<dbReference type="InterPro" id="IPR005882">
    <property type="entry name" value="Bifunctional_GlmU"/>
</dbReference>
<dbReference type="GO" id="GO:0008360">
    <property type="term" value="P:regulation of cell shape"/>
    <property type="evidence" value="ECO:0007669"/>
    <property type="project" value="UniProtKB-KW"/>
</dbReference>
<feature type="active site" description="Proton acceptor" evidence="18">
    <location>
        <position position="360"/>
    </location>
</feature>
<evidence type="ECO:0000313" key="20">
    <source>
        <dbReference type="EMBL" id="EGG30038.1"/>
    </source>
</evidence>
<comment type="catalytic activity">
    <reaction evidence="15 18">
        <text>alpha-D-glucosamine 1-phosphate + acetyl-CoA = N-acetyl-alpha-D-glucosamine 1-phosphate + CoA + H(+)</text>
        <dbReference type="Rhea" id="RHEA:13725"/>
        <dbReference type="ChEBI" id="CHEBI:15378"/>
        <dbReference type="ChEBI" id="CHEBI:57287"/>
        <dbReference type="ChEBI" id="CHEBI:57288"/>
        <dbReference type="ChEBI" id="CHEBI:57776"/>
        <dbReference type="ChEBI" id="CHEBI:58516"/>
        <dbReference type="EC" id="2.3.1.157"/>
    </reaction>
</comment>
<keyword evidence="14 18" id="KW-0961">Cell wall biogenesis/degradation</keyword>
<dbReference type="NCBIfam" id="TIGR01173">
    <property type="entry name" value="glmU"/>
    <property type="match status" value="1"/>
</dbReference>
<comment type="pathway">
    <text evidence="18">Nucleotide-sugar biosynthesis; UDP-N-acetyl-alpha-D-glucosamine biosynthesis; UDP-N-acetyl-alpha-D-glucosamine from N-acetyl-alpha-D-glucosamine 1-phosphate: step 1/1.</text>
</comment>
<evidence type="ECO:0000256" key="17">
    <source>
        <dbReference type="ARBA" id="ARBA00049628"/>
    </source>
</evidence>
<feature type="domain" description="MobA-like NTP transferase" evidence="19">
    <location>
        <begin position="6"/>
        <end position="133"/>
    </location>
</feature>
<feature type="binding site" evidence="18">
    <location>
        <position position="348"/>
    </location>
    <ligand>
        <name>UDP-N-acetyl-alpha-D-glucosamine</name>
        <dbReference type="ChEBI" id="CHEBI:57705"/>
    </ligand>
</feature>
<dbReference type="PANTHER" id="PTHR43584">
    <property type="entry name" value="NUCLEOTIDYL TRANSFERASE"/>
    <property type="match status" value="1"/>
</dbReference>
<dbReference type="OrthoDB" id="9775031at2"/>
<feature type="binding site" evidence="18">
    <location>
        <position position="420"/>
    </location>
    <ligand>
        <name>acetyl-CoA</name>
        <dbReference type="ChEBI" id="CHEBI:57288"/>
    </ligand>
</feature>
<organism evidence="20 21">
    <name type="scientific">Aequoribacter fuscus</name>
    <dbReference type="NCBI Taxonomy" id="2518989"/>
    <lineage>
        <taxon>Bacteria</taxon>
        <taxon>Pseudomonadati</taxon>
        <taxon>Pseudomonadota</taxon>
        <taxon>Gammaproteobacteria</taxon>
        <taxon>Cellvibrionales</taxon>
        <taxon>Halieaceae</taxon>
        <taxon>Aequoribacter</taxon>
    </lineage>
</organism>
<evidence type="ECO:0000256" key="12">
    <source>
        <dbReference type="ARBA" id="ARBA00023268"/>
    </source>
</evidence>
<comment type="similarity">
    <text evidence="2 18">In the C-terminal section; belongs to the transferase hexapeptide repeat family.</text>
</comment>
<comment type="caution">
    <text evidence="20">The sequence shown here is derived from an EMBL/GenBank/DDBJ whole genome shotgun (WGS) entry which is preliminary data.</text>
</comment>
<gene>
    <name evidence="18" type="primary">glmU</name>
    <name evidence="20" type="ORF">IMCC3088_1022</name>
</gene>
<dbReference type="Gene3D" id="2.160.10.10">
    <property type="entry name" value="Hexapeptide repeat proteins"/>
    <property type="match status" value="1"/>
</dbReference>
<dbReference type="InterPro" id="IPR001451">
    <property type="entry name" value="Hexapep"/>
</dbReference>
<dbReference type="InterPro" id="IPR038009">
    <property type="entry name" value="GlmU_C_LbH"/>
</dbReference>
<evidence type="ECO:0000256" key="2">
    <source>
        <dbReference type="ARBA" id="ARBA00007707"/>
    </source>
</evidence>
<feature type="region of interest" description="Linker" evidence="18">
    <location>
        <begin position="227"/>
        <end position="247"/>
    </location>
</feature>
<comment type="pathway">
    <text evidence="18">Nucleotide-sugar biosynthesis; UDP-N-acetyl-alpha-D-glucosamine biosynthesis; N-acetyl-alpha-D-glucosamine 1-phosphate from alpha-D-glucosamine 6-phosphate (route II): step 2/2.</text>
</comment>
<feature type="binding site" evidence="18">
    <location>
        <position position="402"/>
    </location>
    <ligand>
        <name>acetyl-CoA</name>
        <dbReference type="ChEBI" id="CHEBI:57288"/>
    </ligand>
</feature>
<dbReference type="Gene3D" id="3.90.550.10">
    <property type="entry name" value="Spore Coat Polysaccharide Biosynthesis Protein SpsA, Chain A"/>
    <property type="match status" value="1"/>
</dbReference>
<evidence type="ECO:0000256" key="10">
    <source>
        <dbReference type="ARBA" id="ARBA00022960"/>
    </source>
</evidence>
<dbReference type="GO" id="GO:0019134">
    <property type="term" value="F:glucosamine-1-phosphate N-acetyltransferase activity"/>
    <property type="evidence" value="ECO:0007669"/>
    <property type="project" value="UniProtKB-UniRule"/>
</dbReference>
<dbReference type="GO" id="GO:0071555">
    <property type="term" value="P:cell wall organization"/>
    <property type="evidence" value="ECO:0007669"/>
    <property type="project" value="UniProtKB-KW"/>
</dbReference>
<accession>F3L0T0</accession>
<dbReference type="EC" id="2.3.1.157" evidence="18"/>
<keyword evidence="9 18" id="KW-0460">Magnesium</keyword>
<feature type="binding site" evidence="18">
    <location>
        <begin position="8"/>
        <end position="11"/>
    </location>
    <ligand>
        <name>UDP-N-acetyl-alpha-D-glucosamine</name>
        <dbReference type="ChEBI" id="CHEBI:57705"/>
    </ligand>
</feature>
<feature type="region of interest" description="Pyrophosphorylase" evidence="18">
    <location>
        <begin position="1"/>
        <end position="226"/>
    </location>
</feature>
<comment type="function">
    <text evidence="17 18">Catalyzes the last two sequential reactions in the de novo biosynthetic pathway for UDP-N-acetylglucosamine (UDP-GlcNAc). The C-terminal domain catalyzes the transfer of acetyl group from acetyl coenzyme A to glucosamine-1-phosphate (GlcN-1-P) to produce N-acetylglucosamine-1-phosphate (GlcNAc-1-P), which is converted into UDP-GlcNAc by the transfer of uridine 5-monophosphate (from uridine 5-triphosphate), a reaction catalyzed by the N-terminal domain.</text>
</comment>
<dbReference type="GO" id="GO:0016020">
    <property type="term" value="C:membrane"/>
    <property type="evidence" value="ECO:0007669"/>
    <property type="project" value="GOC"/>
</dbReference>
<comment type="subunit">
    <text evidence="18">Homotrimer.</text>
</comment>
<comment type="pathway">
    <text evidence="18">Bacterial outer membrane biogenesis; LPS lipid A biosynthesis.</text>
</comment>
<evidence type="ECO:0000256" key="1">
    <source>
        <dbReference type="ARBA" id="ARBA00004496"/>
    </source>
</evidence>
<dbReference type="Pfam" id="PF12804">
    <property type="entry name" value="NTP_transf_3"/>
    <property type="match status" value="1"/>
</dbReference>
<dbReference type="eggNOG" id="COG1207">
    <property type="taxonomic scope" value="Bacteria"/>
</dbReference>
<keyword evidence="6 18" id="KW-0548">Nucleotidyltransferase</keyword>
<feature type="binding site" evidence="18">
    <location>
        <position position="377"/>
    </location>
    <ligand>
        <name>acetyl-CoA</name>
        <dbReference type="ChEBI" id="CHEBI:57288"/>
    </ligand>
</feature>
<keyword evidence="11 18" id="KW-0573">Peptidoglycan synthesis</keyword>
<feature type="binding site" evidence="18">
    <location>
        <position position="437"/>
    </location>
    <ligand>
        <name>acetyl-CoA</name>
        <dbReference type="ChEBI" id="CHEBI:57288"/>
    </ligand>
</feature>
<evidence type="ECO:0000256" key="11">
    <source>
        <dbReference type="ARBA" id="ARBA00022984"/>
    </source>
</evidence>
<evidence type="ECO:0000256" key="13">
    <source>
        <dbReference type="ARBA" id="ARBA00023315"/>
    </source>
</evidence>
<dbReference type="EMBL" id="AEIG01000025">
    <property type="protein sequence ID" value="EGG30038.1"/>
    <property type="molecule type" value="Genomic_DNA"/>
</dbReference>
<comment type="cofactor">
    <cofactor evidence="18">
        <name>Mg(2+)</name>
        <dbReference type="ChEBI" id="CHEBI:18420"/>
    </cofactor>
    <text evidence="18">Binds 1 Mg(2+) ion per subunit.</text>
</comment>
<dbReference type="Pfam" id="PF14602">
    <property type="entry name" value="Hexapep_2"/>
    <property type="match status" value="1"/>
</dbReference>
<evidence type="ECO:0000256" key="7">
    <source>
        <dbReference type="ARBA" id="ARBA00022723"/>
    </source>
</evidence>
<evidence type="ECO:0000256" key="5">
    <source>
        <dbReference type="ARBA" id="ARBA00022679"/>
    </source>
</evidence>
<dbReference type="SUPFAM" id="SSF51161">
    <property type="entry name" value="Trimeric LpxA-like enzymes"/>
    <property type="match status" value="1"/>
</dbReference>
<feature type="binding site" evidence="18">
    <location>
        <position position="224"/>
    </location>
    <ligand>
        <name>Mg(2+)</name>
        <dbReference type="ChEBI" id="CHEBI:18420"/>
    </ligand>
</feature>
<dbReference type="GO" id="GO:0009245">
    <property type="term" value="P:lipid A biosynthetic process"/>
    <property type="evidence" value="ECO:0007669"/>
    <property type="project" value="UniProtKB-UniRule"/>
</dbReference>
<dbReference type="InterPro" id="IPR029044">
    <property type="entry name" value="Nucleotide-diphossugar_trans"/>
</dbReference>
<feature type="binding site" evidence="18">
    <location>
        <position position="136"/>
    </location>
    <ligand>
        <name>UDP-N-acetyl-alpha-D-glucosamine</name>
        <dbReference type="ChEBI" id="CHEBI:57705"/>
    </ligand>
</feature>
<feature type="binding site" evidence="18">
    <location>
        <position position="22"/>
    </location>
    <ligand>
        <name>UDP-N-acetyl-alpha-D-glucosamine</name>
        <dbReference type="ChEBI" id="CHEBI:57705"/>
    </ligand>
</feature>
<dbReference type="UniPathway" id="UPA00113">
    <property type="reaction ID" value="UER00532"/>
</dbReference>
<protein>
    <recommendedName>
        <fullName evidence="18">Bifunctional protein GlmU</fullName>
    </recommendedName>
    <domain>
        <recommendedName>
            <fullName evidence="18">UDP-N-acetylglucosamine pyrophosphorylase</fullName>
            <ecNumber evidence="18">2.7.7.23</ecNumber>
        </recommendedName>
        <alternativeName>
            <fullName evidence="18">N-acetylglucosamine-1-phosphate uridyltransferase</fullName>
        </alternativeName>
    </domain>
    <domain>
        <recommendedName>
            <fullName evidence="18">Glucosamine-1-phosphate N-acetyltransferase</fullName>
            <ecNumber evidence="18">2.3.1.157</ecNumber>
        </recommendedName>
    </domain>
</protein>
<keyword evidence="5 18" id="KW-0808">Transferase</keyword>
<evidence type="ECO:0000256" key="16">
    <source>
        <dbReference type="ARBA" id="ARBA00048493"/>
    </source>
</evidence>
<dbReference type="SUPFAM" id="SSF53448">
    <property type="entry name" value="Nucleotide-diphospho-sugar transferases"/>
    <property type="match status" value="1"/>
</dbReference>
<keyword evidence="10 18" id="KW-0133">Cell shape</keyword>
<feature type="binding site" evidence="18">
    <location>
        <position position="374"/>
    </location>
    <ligand>
        <name>UDP-N-acetyl-alpha-D-glucosamine</name>
        <dbReference type="ChEBI" id="CHEBI:57705"/>
    </ligand>
</feature>
<evidence type="ECO:0000256" key="8">
    <source>
        <dbReference type="ARBA" id="ARBA00022737"/>
    </source>
</evidence>
<dbReference type="PANTHER" id="PTHR43584:SF3">
    <property type="entry name" value="BIFUNCTIONAL PROTEIN GLMU"/>
    <property type="match status" value="1"/>
</dbReference>
<sequence length="453" mass="47789">MTLNIVILAAGQGSRMKSDTPKVLHTIAAKPLLGHVLDTAAALQSDQTVVVYGHGGEQVRQAFTERSLTWVEQVKQQGTGHAVLQALPNLDTLATALILYGDVPLLQPSTLQPLIACAQQGPALLSAVLADPQGYGRVVRNEEGLFARVVEQKDANEHELGITEINTGVMAMPVSMLNQYLPLVTNNNAQGEYYLPDVLPMAVADGFAVQVVTVDNAVETEGVNTRAQLAQLERAYQQRQIKVLLEQGLGVADPARVDIRGSLTVGKDCFVDVNAVFEGDVVLGDNVTIEPNCVIRNSTIGSGARICAMSHLEQASVGASATIGPFARLRPGTELAANTKIGNFVETKKAILGEGSKVNHLSYIGDAVLGSGVNVGAGTITCNYDGANKFQTTMGDNVFVGSNSTLVAPVTIETDGFVGAGSVVTKTVGQGELAIGRGKQRNISGWKRPEKNK</sequence>
<dbReference type="InterPro" id="IPR011004">
    <property type="entry name" value="Trimer_LpxA-like_sf"/>
</dbReference>
<feature type="binding site" evidence="18">
    <location>
        <position position="330"/>
    </location>
    <ligand>
        <name>UDP-N-acetyl-alpha-D-glucosamine</name>
        <dbReference type="ChEBI" id="CHEBI:57705"/>
    </ligand>
</feature>
<reference evidence="20 21" key="1">
    <citation type="journal article" date="2011" name="J. Bacteriol.">
        <title>Genome sequence of strain IMCC3088, a proteorhodopsin-containing marine bacterium belonging to the OM60/NOR5 clade.</title>
        <authorList>
            <person name="Jang Y."/>
            <person name="Oh H.M."/>
            <person name="Kang I."/>
            <person name="Lee K."/>
            <person name="Yang S.J."/>
            <person name="Cho J.C."/>
        </authorList>
    </citation>
    <scope>NUCLEOTIDE SEQUENCE [LARGE SCALE GENOMIC DNA]</scope>
    <source>
        <strain evidence="20 21">IMCC3088</strain>
    </source>
</reference>
<evidence type="ECO:0000313" key="21">
    <source>
        <dbReference type="Proteomes" id="UP000005615"/>
    </source>
</evidence>
<dbReference type="InterPro" id="IPR050065">
    <property type="entry name" value="GlmU-like"/>
</dbReference>
<dbReference type="GO" id="GO:0005737">
    <property type="term" value="C:cytoplasm"/>
    <property type="evidence" value="ECO:0007669"/>
    <property type="project" value="UniProtKB-SubCell"/>
</dbReference>
<dbReference type="STRING" id="2518989.IMCC3088_1022"/>
<proteinExistence type="inferred from homology"/>
<keyword evidence="21" id="KW-1185">Reference proteome</keyword>
<keyword evidence="13 18" id="KW-0012">Acyltransferase</keyword>
<dbReference type="GO" id="GO:0003977">
    <property type="term" value="F:UDP-N-acetylglucosamine diphosphorylase activity"/>
    <property type="evidence" value="ECO:0007669"/>
    <property type="project" value="UniProtKB-UniRule"/>
</dbReference>
<feature type="region of interest" description="N-acetyltransferase" evidence="18">
    <location>
        <begin position="248"/>
        <end position="453"/>
    </location>
</feature>
<evidence type="ECO:0000256" key="4">
    <source>
        <dbReference type="ARBA" id="ARBA00022490"/>
    </source>
</evidence>
<keyword evidence="4 18" id="KW-0963">Cytoplasm</keyword>
<dbReference type="InterPro" id="IPR025877">
    <property type="entry name" value="MobA-like_NTP_Trfase"/>
</dbReference>
<feature type="binding site" evidence="18">
    <location>
        <begin position="383"/>
        <end position="384"/>
    </location>
    <ligand>
        <name>acetyl-CoA</name>
        <dbReference type="ChEBI" id="CHEBI:57288"/>
    </ligand>
</feature>
<evidence type="ECO:0000256" key="9">
    <source>
        <dbReference type="ARBA" id="ARBA00022842"/>
    </source>
</evidence>
<feature type="binding site" evidence="18">
    <location>
        <begin position="100"/>
        <end position="102"/>
    </location>
    <ligand>
        <name>UDP-N-acetyl-alpha-D-glucosamine</name>
        <dbReference type="ChEBI" id="CHEBI:57705"/>
    </ligand>
</feature>